<dbReference type="Proteomes" id="UP000295447">
    <property type="component" value="Unassembled WGS sequence"/>
</dbReference>
<name>A0A4R7ZI97_9ACTN</name>
<comment type="caution">
    <text evidence="2">The sequence shown here is derived from an EMBL/GenBank/DDBJ whole genome shotgun (WGS) entry which is preliminary data.</text>
</comment>
<organism evidence="2 3">
    <name type="scientific">Kribbella kalugense</name>
    <dbReference type="NCBI Taxonomy" id="2512221"/>
    <lineage>
        <taxon>Bacteria</taxon>
        <taxon>Bacillati</taxon>
        <taxon>Actinomycetota</taxon>
        <taxon>Actinomycetes</taxon>
        <taxon>Propionibacteriales</taxon>
        <taxon>Kribbellaceae</taxon>
        <taxon>Kribbella</taxon>
    </lineage>
</organism>
<proteinExistence type="predicted"/>
<dbReference type="AlphaFoldDB" id="A0A4R7ZI97"/>
<accession>A0A4R7ZI97</accession>
<gene>
    <name evidence="2" type="ORF">EV650_3536</name>
</gene>
<dbReference type="EMBL" id="SODF01000002">
    <property type="protein sequence ID" value="TDW16975.1"/>
    <property type="molecule type" value="Genomic_DNA"/>
</dbReference>
<feature type="region of interest" description="Disordered" evidence="1">
    <location>
        <begin position="90"/>
        <end position="114"/>
    </location>
</feature>
<evidence type="ECO:0000313" key="2">
    <source>
        <dbReference type="EMBL" id="TDW16975.1"/>
    </source>
</evidence>
<reference evidence="2 3" key="1">
    <citation type="submission" date="2019-03" db="EMBL/GenBank/DDBJ databases">
        <title>Genomic Encyclopedia of Type Strains, Phase III (KMG-III): the genomes of soil and plant-associated and newly described type strains.</title>
        <authorList>
            <person name="Whitman W."/>
        </authorList>
    </citation>
    <scope>NUCLEOTIDE SEQUENCE [LARGE SCALE GENOMIC DNA]</scope>
    <source>
        <strain evidence="2 3">VKM Ac-2570</strain>
    </source>
</reference>
<evidence type="ECO:0000256" key="1">
    <source>
        <dbReference type="SAM" id="MobiDB-lite"/>
    </source>
</evidence>
<keyword evidence="3" id="KW-1185">Reference proteome</keyword>
<sequence length="168" mass="18626">MPPAGSPLLRSIGRLTTTRVHSAFTPRWSREQLTWLVGYRFGVVNVMAVNVLTGLGTASWSSPEAMAYEIAQEGVRQAIGFYARPITTDEAAAEPDVAESRRAEQQAWAARGQELTPLDTRAVKRIRKEADDLLIIDDEDDDEDADDDTDDEADDLDEDEEEDDGTLE</sequence>
<feature type="region of interest" description="Disordered" evidence="1">
    <location>
        <begin position="133"/>
        <end position="168"/>
    </location>
</feature>
<protein>
    <submittedName>
        <fullName evidence="2">Uncharacterized protein</fullName>
    </submittedName>
</protein>
<evidence type="ECO:0000313" key="3">
    <source>
        <dbReference type="Proteomes" id="UP000295447"/>
    </source>
</evidence>